<reference evidence="1" key="2">
    <citation type="submission" date="2024-06" db="UniProtKB">
        <authorList>
            <consortium name="EnsemblMetazoa"/>
        </authorList>
    </citation>
    <scope>IDENTIFICATION</scope>
</reference>
<organism evidence="1 2">
    <name type="scientific">Amphimedon queenslandica</name>
    <name type="common">Sponge</name>
    <dbReference type="NCBI Taxonomy" id="400682"/>
    <lineage>
        <taxon>Eukaryota</taxon>
        <taxon>Metazoa</taxon>
        <taxon>Porifera</taxon>
        <taxon>Demospongiae</taxon>
        <taxon>Heteroscleromorpha</taxon>
        <taxon>Haplosclerida</taxon>
        <taxon>Niphatidae</taxon>
        <taxon>Amphimedon</taxon>
    </lineage>
</organism>
<evidence type="ECO:0000313" key="2">
    <source>
        <dbReference type="Proteomes" id="UP000007879"/>
    </source>
</evidence>
<accession>A0AAN0JLY6</accession>
<name>A0AAN0JLY6_AMPQE</name>
<keyword evidence="2" id="KW-1185">Reference proteome</keyword>
<dbReference type="Proteomes" id="UP000007879">
    <property type="component" value="Unassembled WGS sequence"/>
</dbReference>
<dbReference type="RefSeq" id="XP_019857771.1">
    <property type="nucleotide sequence ID" value="XM_020002212.1"/>
</dbReference>
<proteinExistence type="predicted"/>
<reference evidence="2" key="1">
    <citation type="journal article" date="2010" name="Nature">
        <title>The Amphimedon queenslandica genome and the evolution of animal complexity.</title>
        <authorList>
            <person name="Srivastava M."/>
            <person name="Simakov O."/>
            <person name="Chapman J."/>
            <person name="Fahey B."/>
            <person name="Gauthier M.E."/>
            <person name="Mitros T."/>
            <person name="Richards G.S."/>
            <person name="Conaco C."/>
            <person name="Dacre M."/>
            <person name="Hellsten U."/>
            <person name="Larroux C."/>
            <person name="Putnam N.H."/>
            <person name="Stanke M."/>
            <person name="Adamska M."/>
            <person name="Darling A."/>
            <person name="Degnan S.M."/>
            <person name="Oakley T.H."/>
            <person name="Plachetzki D.C."/>
            <person name="Zhai Y."/>
            <person name="Adamski M."/>
            <person name="Calcino A."/>
            <person name="Cummins S.F."/>
            <person name="Goodstein D.M."/>
            <person name="Harris C."/>
            <person name="Jackson D.J."/>
            <person name="Leys S.P."/>
            <person name="Shu S."/>
            <person name="Woodcroft B.J."/>
            <person name="Vervoort M."/>
            <person name="Kosik K.S."/>
            <person name="Manning G."/>
            <person name="Degnan B.M."/>
            <person name="Rokhsar D.S."/>
        </authorList>
    </citation>
    <scope>NUCLEOTIDE SEQUENCE [LARGE SCALE GENOMIC DNA]</scope>
</reference>
<dbReference type="EnsemblMetazoa" id="XM_020002212.1">
    <property type="protein sequence ID" value="XP_019857771.1"/>
    <property type="gene ID" value="LOC109586044"/>
</dbReference>
<protein>
    <recommendedName>
        <fullName evidence="3">Death domain-containing protein</fullName>
    </recommendedName>
</protein>
<evidence type="ECO:0008006" key="3">
    <source>
        <dbReference type="Google" id="ProtNLM"/>
    </source>
</evidence>
<evidence type="ECO:0000313" key="1">
    <source>
        <dbReference type="EnsemblMetazoa" id="XP_019857771.1"/>
    </source>
</evidence>
<dbReference type="GeneID" id="109586044"/>
<dbReference type="AlphaFoldDB" id="A0AAN0JLY6"/>
<sequence>MEKHPACKILAHCSDQQSSLASALPQLVRDLRTAKLIKEKTSSTDIQGHALLTEIKEAVCNDYQKLEALAEILLKNRLTAETGTVIIKEYREVYCCNELRYTDSICPKFDFPPPMAKVLKLLRFKRSNMFRNVGSIIANKCDPDSTVNDIRGILRFNSSTFQQQLAQCRSIHDILELISDNSSLTDICMLEFLVGTLNIDEAKEVVRDYNEAVEELNKNQSLEEILSNVSPLQCETITILVDKKDAELILDDVTIYLRNLFLKFSPHIRVYANDADNSVNIACSFPLILSEQLITTALNDIDVLKENKVKRLTIGYCTVYEVNDTSTPTTT</sequence>
<dbReference type="KEGG" id="aqu:109586044"/>